<feature type="compositionally biased region" description="Basic and acidic residues" evidence="1">
    <location>
        <begin position="102"/>
        <end position="111"/>
    </location>
</feature>
<dbReference type="RefSeq" id="XP_014256775.1">
    <property type="nucleotide sequence ID" value="XM_014401289.2"/>
</dbReference>
<dbReference type="KEGG" id="clec:106670721"/>
<protein>
    <submittedName>
        <fullName evidence="2">Uncharacterized protein</fullName>
    </submittedName>
</protein>
<name>A0A8I6S6N2_CIMLE</name>
<accession>A0A8I6S6N2</accession>
<dbReference type="OMA" id="YRQEEYG"/>
<feature type="region of interest" description="Disordered" evidence="1">
    <location>
        <begin position="1"/>
        <end position="111"/>
    </location>
</feature>
<reference evidence="2" key="1">
    <citation type="submission" date="2022-01" db="UniProtKB">
        <authorList>
            <consortium name="EnsemblMetazoa"/>
        </authorList>
    </citation>
    <scope>IDENTIFICATION</scope>
</reference>
<keyword evidence="3" id="KW-1185">Reference proteome</keyword>
<dbReference type="EnsemblMetazoa" id="XM_014401289.2">
    <property type="protein sequence ID" value="XP_014256775.1"/>
    <property type="gene ID" value="LOC106670721"/>
</dbReference>
<evidence type="ECO:0000313" key="3">
    <source>
        <dbReference type="Proteomes" id="UP000494040"/>
    </source>
</evidence>
<feature type="compositionally biased region" description="Acidic residues" evidence="1">
    <location>
        <begin position="1"/>
        <end position="20"/>
    </location>
</feature>
<dbReference type="Proteomes" id="UP000494040">
    <property type="component" value="Unassembled WGS sequence"/>
</dbReference>
<sequence>MNDQEYEQEEEYRQEEYGEEEGYRQEEYGEEEEYGQEGYGEEEEYGQEEEYGEQEQYDNEADGNEGNSNIVEEPFKEIPRFDPAKKSHKEFEVKYKPSQKGNENDSKIDKSKVKSDEKLYFFDKSLKDKLTNDSDFSLLNLFGQTQKANIPERKQKEAKENLFYNVDKHKHFDLYDKHMDYHQPIQDFHEKETSKPSNSTSKSWWENNLFFSYPDDSRLKEGVEFFNNVVTIHNEQFKNKRNQIKKIIKAKIKNNLSKKKQTFPSVRLAPKSRIYAMKMRYHKKFRSSHKK</sequence>
<dbReference type="GeneID" id="106670721"/>
<proteinExistence type="predicted"/>
<feature type="compositionally biased region" description="Acidic residues" evidence="1">
    <location>
        <begin position="28"/>
        <end position="63"/>
    </location>
</feature>
<evidence type="ECO:0000256" key="1">
    <source>
        <dbReference type="SAM" id="MobiDB-lite"/>
    </source>
</evidence>
<organism evidence="2 3">
    <name type="scientific">Cimex lectularius</name>
    <name type="common">Bed bug</name>
    <name type="synonym">Acanthia lectularia</name>
    <dbReference type="NCBI Taxonomy" id="79782"/>
    <lineage>
        <taxon>Eukaryota</taxon>
        <taxon>Metazoa</taxon>
        <taxon>Ecdysozoa</taxon>
        <taxon>Arthropoda</taxon>
        <taxon>Hexapoda</taxon>
        <taxon>Insecta</taxon>
        <taxon>Pterygota</taxon>
        <taxon>Neoptera</taxon>
        <taxon>Paraneoptera</taxon>
        <taxon>Hemiptera</taxon>
        <taxon>Heteroptera</taxon>
        <taxon>Panheteroptera</taxon>
        <taxon>Cimicomorpha</taxon>
        <taxon>Cimicidae</taxon>
        <taxon>Cimex</taxon>
    </lineage>
</organism>
<feature type="compositionally biased region" description="Basic and acidic residues" evidence="1">
    <location>
        <begin position="73"/>
        <end position="95"/>
    </location>
</feature>
<dbReference type="AlphaFoldDB" id="A0A8I6S6N2"/>
<evidence type="ECO:0000313" key="2">
    <source>
        <dbReference type="EnsemblMetazoa" id="XP_014256775.1"/>
    </source>
</evidence>
<dbReference type="OrthoDB" id="10601924at2759"/>